<evidence type="ECO:0000313" key="2">
    <source>
        <dbReference type="EMBL" id="KAL2719241.1"/>
    </source>
</evidence>
<organism evidence="2 3">
    <name type="scientific">Vespula squamosa</name>
    <name type="common">Southern yellow jacket</name>
    <name type="synonym">Wasp</name>
    <dbReference type="NCBI Taxonomy" id="30214"/>
    <lineage>
        <taxon>Eukaryota</taxon>
        <taxon>Metazoa</taxon>
        <taxon>Ecdysozoa</taxon>
        <taxon>Arthropoda</taxon>
        <taxon>Hexapoda</taxon>
        <taxon>Insecta</taxon>
        <taxon>Pterygota</taxon>
        <taxon>Neoptera</taxon>
        <taxon>Endopterygota</taxon>
        <taxon>Hymenoptera</taxon>
        <taxon>Apocrita</taxon>
        <taxon>Aculeata</taxon>
        <taxon>Vespoidea</taxon>
        <taxon>Vespidae</taxon>
        <taxon>Vespinae</taxon>
        <taxon>Vespula</taxon>
    </lineage>
</organism>
<sequence>MQHTLFLSTRILLLVGLFFLSFSLWIEAILLYPSGSVFQITLGASVPVRSNKRGSVVFSSGFQYNYYLPSNVSTFKSTIVVARHVRDLDLRDTYSTIENLLEEYGWGNGRECLLRSICELAEVPLLRREQDIVEEAIHLILTPTEDLATSINSTHRSVEESYREAERLGKSGMTVSLLFFLFFVLASLLGLSSSQIDRDLREKRNVLYTPPLLYPFGGTIKLVVGFAVPIKLAGRILVYGQNFQFQYALPQNATFFSNLSQNRVFSRRRRDLDWYGRDLLFNTLEQNFQRNGLDGRECLKKSICEAVADPLIDEGLIGELLHLLLTPEHAEDPSFPEDFLQAAEVGKRNEDCSKIFYSCPDGQGFLDRISRINLFSVTPSCLHPCNFIFNQNKFQKFDLIDSSD</sequence>
<keyword evidence="1" id="KW-0472">Membrane</keyword>
<name>A0ABD2AFS3_VESSQ</name>
<comment type="caution">
    <text evidence="2">The sequence shown here is derived from an EMBL/GenBank/DDBJ whole genome shotgun (WGS) entry which is preliminary data.</text>
</comment>
<dbReference type="Pfam" id="PF07841">
    <property type="entry name" value="DM4_12"/>
    <property type="match status" value="2"/>
</dbReference>
<keyword evidence="3" id="KW-1185">Reference proteome</keyword>
<reference evidence="2 3" key="1">
    <citation type="journal article" date="2024" name="Ann. Entomol. Soc. Am.">
        <title>Genomic analyses of the southern and eastern yellowjacket wasps (Hymenoptera: Vespidae) reveal evolutionary signatures of social life.</title>
        <authorList>
            <person name="Catto M.A."/>
            <person name="Caine P.B."/>
            <person name="Orr S.E."/>
            <person name="Hunt B.G."/>
            <person name="Goodisman M.A.D."/>
        </authorList>
    </citation>
    <scope>NUCLEOTIDE SEQUENCE [LARGE SCALE GENOMIC DNA]</scope>
    <source>
        <strain evidence="2">233</strain>
        <tissue evidence="2">Head and thorax</tissue>
    </source>
</reference>
<dbReference type="PANTHER" id="PTHR21398">
    <property type="entry name" value="AGAP007094-PA"/>
    <property type="match status" value="1"/>
</dbReference>
<feature type="transmembrane region" description="Helical" evidence="1">
    <location>
        <begin position="12"/>
        <end position="32"/>
    </location>
</feature>
<protein>
    <submittedName>
        <fullName evidence="2">Uncharacterized protein</fullName>
    </submittedName>
</protein>
<gene>
    <name evidence="2" type="ORF">V1478_011660</name>
</gene>
<dbReference type="InterPro" id="IPR006631">
    <property type="entry name" value="DM4_12"/>
</dbReference>
<keyword evidence="1" id="KW-1133">Transmembrane helix</keyword>
<proteinExistence type="predicted"/>
<dbReference type="EMBL" id="JAUDFV010000151">
    <property type="protein sequence ID" value="KAL2719241.1"/>
    <property type="molecule type" value="Genomic_DNA"/>
</dbReference>
<dbReference type="Proteomes" id="UP001607302">
    <property type="component" value="Unassembled WGS sequence"/>
</dbReference>
<evidence type="ECO:0000256" key="1">
    <source>
        <dbReference type="SAM" id="Phobius"/>
    </source>
</evidence>
<evidence type="ECO:0000313" key="3">
    <source>
        <dbReference type="Proteomes" id="UP001607302"/>
    </source>
</evidence>
<dbReference type="AlphaFoldDB" id="A0ABD2AFS3"/>
<dbReference type="PANTHER" id="PTHR21398:SF11">
    <property type="entry name" value="HDC15381-RELATED"/>
    <property type="match status" value="1"/>
</dbReference>
<accession>A0ABD2AFS3</accession>
<feature type="transmembrane region" description="Helical" evidence="1">
    <location>
        <begin position="212"/>
        <end position="233"/>
    </location>
</feature>
<keyword evidence="1" id="KW-0812">Transmembrane</keyword>
<dbReference type="SMART" id="SM00718">
    <property type="entry name" value="DM4_12"/>
    <property type="match status" value="2"/>
</dbReference>
<feature type="transmembrane region" description="Helical" evidence="1">
    <location>
        <begin position="173"/>
        <end position="192"/>
    </location>
</feature>